<gene>
    <name evidence="2" type="ORF">E6P07_10940</name>
</gene>
<dbReference type="InterPro" id="IPR036691">
    <property type="entry name" value="Endo/exonu/phosph_ase_sf"/>
</dbReference>
<dbReference type="Proteomes" id="UP000426424">
    <property type="component" value="Chromosome"/>
</dbReference>
<proteinExistence type="predicted"/>
<evidence type="ECO:0000259" key="1">
    <source>
        <dbReference type="Pfam" id="PF03372"/>
    </source>
</evidence>
<dbReference type="Pfam" id="PF03372">
    <property type="entry name" value="Exo_endo_phos"/>
    <property type="match status" value="1"/>
</dbReference>
<dbReference type="SUPFAM" id="SSF56219">
    <property type="entry name" value="DNase I-like"/>
    <property type="match status" value="1"/>
</dbReference>
<dbReference type="InterPro" id="IPR051916">
    <property type="entry name" value="GPI-anchor_lipid_remodeler"/>
</dbReference>
<dbReference type="PANTHER" id="PTHR14859:SF15">
    <property type="entry name" value="ENDONUCLEASE_EXONUCLEASE_PHOSPHATASE DOMAIN-CONTAINING PROTEIN"/>
    <property type="match status" value="1"/>
</dbReference>
<dbReference type="GO" id="GO:0016020">
    <property type="term" value="C:membrane"/>
    <property type="evidence" value="ECO:0007669"/>
    <property type="project" value="GOC"/>
</dbReference>
<sequence length="260" mass="29524">MRQQLSLLSYNVQVGIASRQYSDYLFQSWKHLLPHPERVVNLGRIAQLLRQFDVVGLQEVDAGSLRSSNIDQTRYLAVQGDFPHWYRQVNRNLAPFAQHSNGLLARPRPARIIEHRLPGLPGRGMVLAEFALDDGEVLAIGIVHLALGWNARRLQLDYLSRLTRAYPYLVLMGDFNCGCGSRGLRDMVSRSGMRGLDCELKTFPSWRPRHNLDHILVSRPIEVVSARVVDYALSDHLPISMRIELPVGVRLLEFPCEPAL</sequence>
<dbReference type="GO" id="GO:0006506">
    <property type="term" value="P:GPI anchor biosynthetic process"/>
    <property type="evidence" value="ECO:0007669"/>
    <property type="project" value="TreeGrafter"/>
</dbReference>
<dbReference type="GO" id="GO:0004519">
    <property type="term" value="F:endonuclease activity"/>
    <property type="evidence" value="ECO:0007669"/>
    <property type="project" value="UniProtKB-KW"/>
</dbReference>
<reference evidence="2 3" key="1">
    <citation type="submission" date="2019-12" db="EMBL/GenBank/DDBJ databases">
        <title>The complete genome of the thermophilic, anoxygenic phototrophic gammaproteobacterium Thermochromatium tepidum.</title>
        <authorList>
            <person name="Sattley W.M."/>
            <person name="Swingley W.D."/>
            <person name="Burchell B.M."/>
            <person name="Gurbani S.A."/>
            <person name="Kujawa C.M."/>
            <person name="Nuccio D.A."/>
            <person name="Schladweiler J."/>
            <person name="Shaffer K.N."/>
            <person name="Stokes L.M."/>
            <person name="Touchman J.W."/>
            <person name="Blankenship R.E."/>
            <person name="Madigan M.T."/>
        </authorList>
    </citation>
    <scope>NUCLEOTIDE SEQUENCE [LARGE SCALE GENOMIC DNA]</scope>
    <source>
        <strain evidence="2 3">ATCC 43061</strain>
    </source>
</reference>
<accession>A0A6I6E3C2</accession>
<name>A0A6I6E3C2_THETI</name>
<feature type="domain" description="Endonuclease/exonuclease/phosphatase" evidence="1">
    <location>
        <begin position="8"/>
        <end position="236"/>
    </location>
</feature>
<dbReference type="EMBL" id="CP039268">
    <property type="protein sequence ID" value="QGU33445.1"/>
    <property type="molecule type" value="Genomic_DNA"/>
</dbReference>
<keyword evidence="3" id="KW-1185">Reference proteome</keyword>
<dbReference type="InterPro" id="IPR005135">
    <property type="entry name" value="Endo/exonuclease/phosphatase"/>
</dbReference>
<dbReference type="OrthoDB" id="5293344at2"/>
<keyword evidence="2" id="KW-0378">Hydrolase</keyword>
<dbReference type="KEGG" id="ttp:E6P07_10940"/>
<dbReference type="PANTHER" id="PTHR14859">
    <property type="entry name" value="CALCOFLUOR WHITE HYPERSENSITIVE PROTEIN PRECURSOR"/>
    <property type="match status" value="1"/>
</dbReference>
<dbReference type="Gene3D" id="3.60.10.10">
    <property type="entry name" value="Endonuclease/exonuclease/phosphatase"/>
    <property type="match status" value="1"/>
</dbReference>
<protein>
    <submittedName>
        <fullName evidence="2">Endonuclease</fullName>
    </submittedName>
</protein>
<dbReference type="RefSeq" id="WP_153975637.1">
    <property type="nucleotide sequence ID" value="NZ_CP039268.1"/>
</dbReference>
<keyword evidence="2" id="KW-0540">Nuclease</keyword>
<evidence type="ECO:0000313" key="3">
    <source>
        <dbReference type="Proteomes" id="UP000426424"/>
    </source>
</evidence>
<dbReference type="AlphaFoldDB" id="A0A6I6E3C2"/>
<organism evidence="2 3">
    <name type="scientific">Thermochromatium tepidum ATCC 43061</name>
    <dbReference type="NCBI Taxonomy" id="316276"/>
    <lineage>
        <taxon>Bacteria</taxon>
        <taxon>Pseudomonadati</taxon>
        <taxon>Pseudomonadota</taxon>
        <taxon>Gammaproteobacteria</taxon>
        <taxon>Chromatiales</taxon>
        <taxon>Chromatiaceae</taxon>
        <taxon>Thermochromatium</taxon>
    </lineage>
</organism>
<evidence type="ECO:0000313" key="2">
    <source>
        <dbReference type="EMBL" id="QGU33445.1"/>
    </source>
</evidence>
<keyword evidence="2" id="KW-0255">Endonuclease</keyword>